<reference evidence="2" key="2">
    <citation type="submission" date="2015-03" db="EMBL/GenBank/DDBJ databases">
        <title>Genome sequence of Paenibacillus beijingensis strain DSM 24997T.</title>
        <authorList>
            <person name="Kwak Y."/>
            <person name="Shin J.-H."/>
        </authorList>
    </citation>
    <scope>NUCLEOTIDE SEQUENCE [LARGE SCALE GENOMIC DNA]</scope>
    <source>
        <strain evidence="2">DSM 24997</strain>
    </source>
</reference>
<dbReference type="STRING" id="1126833.VN24_03485"/>
<dbReference type="SUPFAM" id="SSF64288">
    <property type="entry name" value="Chorismate lyase-like"/>
    <property type="match status" value="1"/>
</dbReference>
<name>A0A0D5NQ73_9BACL</name>
<dbReference type="EMBL" id="CP011058">
    <property type="protein sequence ID" value="AJY77469.1"/>
    <property type="molecule type" value="Genomic_DNA"/>
</dbReference>
<accession>A0A0D5NQ73</accession>
<reference evidence="1 2" key="1">
    <citation type="journal article" date="2015" name="J. Biotechnol.">
        <title>Complete genome sequence of Paenibacillus beijingensis 7188(T) (=DSM 24997(T)), a novel rhizobacterium from jujube garden soil.</title>
        <authorList>
            <person name="Kwak Y."/>
            <person name="Shin J.H."/>
        </authorList>
    </citation>
    <scope>NUCLEOTIDE SEQUENCE [LARGE SCALE GENOMIC DNA]</scope>
    <source>
        <strain evidence="1 2">DSM 24997</strain>
    </source>
</reference>
<dbReference type="InterPro" id="IPR028978">
    <property type="entry name" value="Chorismate_lyase_/UTRA_dom_sf"/>
</dbReference>
<dbReference type="Gene3D" id="3.40.1410.10">
    <property type="entry name" value="Chorismate lyase-like"/>
    <property type="match status" value="1"/>
</dbReference>
<dbReference type="HOGENOM" id="CLU_1401271_0_0_9"/>
<organism evidence="1 2">
    <name type="scientific">Paenibacillus beijingensis</name>
    <dbReference type="NCBI Taxonomy" id="1126833"/>
    <lineage>
        <taxon>Bacteria</taxon>
        <taxon>Bacillati</taxon>
        <taxon>Bacillota</taxon>
        <taxon>Bacilli</taxon>
        <taxon>Bacillales</taxon>
        <taxon>Paenibacillaceae</taxon>
        <taxon>Paenibacillus</taxon>
    </lineage>
</organism>
<protein>
    <submittedName>
        <fullName evidence="1">4-hydroxybenzoate synthetase</fullName>
    </submittedName>
</protein>
<dbReference type="KEGG" id="pbj:VN24_03485"/>
<sequence length="199" mass="22983">MMDMDSPNRNTIFEFLHRLLFEILLRTDGRTTDILETLMDETMSVHVIRQEQINEEHAGLLGESSGAPYYIRESILISNKTHFVVSHNIALVCSKFVPAPMFEAISSKHEGIGKTVSALGLPTSRKVADFGWRNEQEAVDLFQKPIKLHFARENERSPFKKYAIYFESVPGIYLLEYFNPDLLRHRLKQVLNEQQRTGE</sequence>
<dbReference type="PATRIC" id="fig|1126833.4.peg.750"/>
<gene>
    <name evidence="1" type="ORF">VN24_03485</name>
</gene>
<dbReference type="AlphaFoldDB" id="A0A0D5NQ73"/>
<keyword evidence="2" id="KW-1185">Reference proteome</keyword>
<proteinExistence type="predicted"/>
<dbReference type="Proteomes" id="UP000032633">
    <property type="component" value="Chromosome"/>
</dbReference>
<evidence type="ECO:0000313" key="1">
    <source>
        <dbReference type="EMBL" id="AJY77469.1"/>
    </source>
</evidence>
<evidence type="ECO:0000313" key="2">
    <source>
        <dbReference type="Proteomes" id="UP000032633"/>
    </source>
</evidence>